<gene>
    <name evidence="1" type="ORF">KQX54_021278</name>
</gene>
<sequence length="102" mass="11051">MEWMKGPLHRSIHEAADVGKTGHGVCCARCVVETLLQGAALLLRHIFNESDPVKCVCSEDADNNKNNVVRAWCKVCALPRAAADDGLSADAIPLSFCASDRW</sequence>
<accession>A0AAV7JAF0</accession>
<dbReference type="EMBL" id="JAHXZJ010000001">
    <property type="protein sequence ID" value="KAH0568599.1"/>
    <property type="molecule type" value="Genomic_DNA"/>
</dbReference>
<protein>
    <submittedName>
        <fullName evidence="1">Uncharacterized protein</fullName>
    </submittedName>
</protein>
<dbReference type="AlphaFoldDB" id="A0AAV7JAF0"/>
<proteinExistence type="predicted"/>
<dbReference type="Proteomes" id="UP000826195">
    <property type="component" value="Unassembled WGS sequence"/>
</dbReference>
<comment type="caution">
    <text evidence="1">The sequence shown here is derived from an EMBL/GenBank/DDBJ whole genome shotgun (WGS) entry which is preliminary data.</text>
</comment>
<organism evidence="1 2">
    <name type="scientific">Cotesia glomerata</name>
    <name type="common">Lepidopteran parasitic wasp</name>
    <name type="synonym">Apanteles glomeratus</name>
    <dbReference type="NCBI Taxonomy" id="32391"/>
    <lineage>
        <taxon>Eukaryota</taxon>
        <taxon>Metazoa</taxon>
        <taxon>Ecdysozoa</taxon>
        <taxon>Arthropoda</taxon>
        <taxon>Hexapoda</taxon>
        <taxon>Insecta</taxon>
        <taxon>Pterygota</taxon>
        <taxon>Neoptera</taxon>
        <taxon>Endopterygota</taxon>
        <taxon>Hymenoptera</taxon>
        <taxon>Apocrita</taxon>
        <taxon>Ichneumonoidea</taxon>
        <taxon>Braconidae</taxon>
        <taxon>Microgastrinae</taxon>
        <taxon>Cotesia</taxon>
    </lineage>
</organism>
<name>A0AAV7JAF0_COTGL</name>
<evidence type="ECO:0000313" key="1">
    <source>
        <dbReference type="EMBL" id="KAH0568599.1"/>
    </source>
</evidence>
<evidence type="ECO:0000313" key="2">
    <source>
        <dbReference type="Proteomes" id="UP000826195"/>
    </source>
</evidence>
<reference evidence="1 2" key="1">
    <citation type="journal article" date="2021" name="J. Hered.">
        <title>A chromosome-level genome assembly of the parasitoid wasp, Cotesia glomerata (Hymenoptera: Braconidae).</title>
        <authorList>
            <person name="Pinto B.J."/>
            <person name="Weis J.J."/>
            <person name="Gamble T."/>
            <person name="Ode P.J."/>
            <person name="Paul R."/>
            <person name="Zaspel J.M."/>
        </authorList>
    </citation>
    <scope>NUCLEOTIDE SEQUENCE [LARGE SCALE GENOMIC DNA]</scope>
    <source>
        <strain evidence="1">CgM1</strain>
    </source>
</reference>
<keyword evidence="2" id="KW-1185">Reference proteome</keyword>